<protein>
    <submittedName>
        <fullName evidence="1">Uncharacterized protein</fullName>
    </submittedName>
</protein>
<dbReference type="AlphaFoldDB" id="A0AAU6WQZ5"/>
<dbReference type="EMBL" id="CP154834">
    <property type="protein sequence ID" value="XAO74846.1"/>
    <property type="molecule type" value="Genomic_DNA"/>
</dbReference>
<accession>A0AAU6WQZ5</accession>
<name>A0AAU6WQZ5_9FLAO</name>
<evidence type="ECO:0000313" key="2">
    <source>
        <dbReference type="Proteomes" id="UP001463665"/>
    </source>
</evidence>
<organism evidence="1 2">
    <name type="scientific">Chryseobacterium endophyticum</name>
    <dbReference type="NCBI Taxonomy" id="1854762"/>
    <lineage>
        <taxon>Bacteria</taxon>
        <taxon>Pseudomonadati</taxon>
        <taxon>Bacteroidota</taxon>
        <taxon>Flavobacteriia</taxon>
        <taxon>Flavobacteriales</taxon>
        <taxon>Weeksellaceae</taxon>
        <taxon>Chryseobacterium group</taxon>
        <taxon>Chryseobacterium</taxon>
    </lineage>
</organism>
<evidence type="ECO:0000313" key="1">
    <source>
        <dbReference type="EMBL" id="XAO74846.1"/>
    </source>
</evidence>
<keyword evidence="2" id="KW-1185">Reference proteome</keyword>
<reference evidence="1 2" key="1">
    <citation type="submission" date="2024-04" db="EMBL/GenBank/DDBJ databases">
        <title>Genome sequencing and assembly of rice foliar adapted Chryseobacterium endophyticum OsEnb-ALM-A6.</title>
        <authorList>
            <person name="Kumar S."/>
            <person name="Javed M."/>
            <person name="Chouhan V."/>
            <person name="Charishma K."/>
            <person name="Patel A."/>
            <person name="Kumar M."/>
            <person name="Sahu K.P."/>
            <person name="Kumar A."/>
        </authorList>
    </citation>
    <scope>NUCLEOTIDE SEQUENCE [LARGE SCALE GENOMIC DNA]</scope>
    <source>
        <strain evidence="1 2">OsEnb-ALM-A6</strain>
    </source>
</reference>
<dbReference type="Proteomes" id="UP001463665">
    <property type="component" value="Chromosome"/>
</dbReference>
<sequence>MIVYKMEFIRIKIIGDVAEIYTTVPADLDYNDTITVRSKSHEIEFESTKTHSKYISQLHVIEYSGNTDYVKEKTVFE</sequence>
<proteinExistence type="predicted"/>
<gene>
    <name evidence="1" type="ORF">AAFP95_02065</name>
</gene>
<dbReference type="RefSeq" id="WP_345766804.1">
    <property type="nucleotide sequence ID" value="NZ_CP154834.1"/>
</dbReference>